<dbReference type="AlphaFoldDB" id="A0A2A9MP30"/>
<keyword evidence="6" id="KW-0175">Coiled coil</keyword>
<comment type="similarity">
    <text evidence="5">Belongs to the DEAD box helicase family.</text>
</comment>
<evidence type="ECO:0000313" key="10">
    <source>
        <dbReference type="EMBL" id="PFH37530.1"/>
    </source>
</evidence>
<dbReference type="Pfam" id="PF00270">
    <property type="entry name" value="DEAD"/>
    <property type="match status" value="1"/>
</dbReference>
<protein>
    <submittedName>
        <fullName evidence="10">DEAD/DEAH box RNA helicase family protein</fullName>
    </submittedName>
</protein>
<accession>A0A2A9MP30</accession>
<dbReference type="InterPro" id="IPR011545">
    <property type="entry name" value="DEAD/DEAH_box_helicase_dom"/>
</dbReference>
<dbReference type="SUPFAM" id="SSF52540">
    <property type="entry name" value="P-loop containing nucleoside triphosphate hydrolases"/>
    <property type="match status" value="1"/>
</dbReference>
<evidence type="ECO:0000256" key="7">
    <source>
        <dbReference type="SAM" id="MobiDB-lite"/>
    </source>
</evidence>
<dbReference type="PROSITE" id="PS51192">
    <property type="entry name" value="HELICASE_ATP_BIND_1"/>
    <property type="match status" value="1"/>
</dbReference>
<dbReference type="VEuPathDB" id="ToxoDB:BESB_039880"/>
<dbReference type="EMBL" id="NWUJ01000002">
    <property type="protein sequence ID" value="PFH37530.1"/>
    <property type="molecule type" value="Genomic_DNA"/>
</dbReference>
<evidence type="ECO:0000256" key="6">
    <source>
        <dbReference type="SAM" id="Coils"/>
    </source>
</evidence>
<dbReference type="CDD" id="cd18787">
    <property type="entry name" value="SF2_C_DEAD"/>
    <property type="match status" value="1"/>
</dbReference>
<feature type="region of interest" description="Disordered" evidence="7">
    <location>
        <begin position="405"/>
        <end position="430"/>
    </location>
</feature>
<dbReference type="RefSeq" id="XP_029221539.1">
    <property type="nucleotide sequence ID" value="XM_029362574.1"/>
</dbReference>
<dbReference type="SMART" id="SM00487">
    <property type="entry name" value="DEXDc"/>
    <property type="match status" value="1"/>
</dbReference>
<name>A0A2A9MP30_BESBE</name>
<feature type="compositionally biased region" description="Basic residues" evidence="7">
    <location>
        <begin position="721"/>
        <end position="741"/>
    </location>
</feature>
<dbReference type="GO" id="GO:0003676">
    <property type="term" value="F:nucleic acid binding"/>
    <property type="evidence" value="ECO:0007669"/>
    <property type="project" value="InterPro"/>
</dbReference>
<feature type="compositionally biased region" description="Basic residues" evidence="7">
    <location>
        <begin position="664"/>
        <end position="676"/>
    </location>
</feature>
<feature type="compositionally biased region" description="Acidic residues" evidence="7">
    <location>
        <begin position="541"/>
        <end position="582"/>
    </location>
</feature>
<dbReference type="Gene3D" id="3.40.50.300">
    <property type="entry name" value="P-loop containing nucleotide triphosphate hydrolases"/>
    <property type="match status" value="2"/>
</dbReference>
<evidence type="ECO:0000313" key="11">
    <source>
        <dbReference type="Proteomes" id="UP000224006"/>
    </source>
</evidence>
<dbReference type="PROSITE" id="PS00039">
    <property type="entry name" value="DEAD_ATP_HELICASE"/>
    <property type="match status" value="1"/>
</dbReference>
<dbReference type="Pfam" id="PF00271">
    <property type="entry name" value="Helicase_C"/>
    <property type="match status" value="1"/>
</dbReference>
<dbReference type="PANTHER" id="PTHR47959">
    <property type="entry name" value="ATP-DEPENDENT RNA HELICASE RHLE-RELATED"/>
    <property type="match status" value="1"/>
</dbReference>
<reference evidence="10 11" key="1">
    <citation type="submission" date="2017-09" db="EMBL/GenBank/DDBJ databases">
        <title>Genome sequencing of Besnoitia besnoiti strain Bb-Ger1.</title>
        <authorList>
            <person name="Schares G."/>
            <person name="Venepally P."/>
            <person name="Lorenzi H.A."/>
        </authorList>
    </citation>
    <scope>NUCLEOTIDE SEQUENCE [LARGE SCALE GENOMIC DNA]</scope>
    <source>
        <strain evidence="10 11">Bb-Ger1</strain>
    </source>
</reference>
<feature type="compositionally biased region" description="Basic and acidic residues" evidence="7">
    <location>
        <begin position="506"/>
        <end position="540"/>
    </location>
</feature>
<keyword evidence="4 5" id="KW-0067">ATP-binding</keyword>
<dbReference type="SMART" id="SM00490">
    <property type="entry name" value="HELICc"/>
    <property type="match status" value="1"/>
</dbReference>
<evidence type="ECO:0000256" key="2">
    <source>
        <dbReference type="ARBA" id="ARBA00022801"/>
    </source>
</evidence>
<dbReference type="GO" id="GO:0003724">
    <property type="term" value="F:RNA helicase activity"/>
    <property type="evidence" value="ECO:0007669"/>
    <property type="project" value="TreeGrafter"/>
</dbReference>
<evidence type="ECO:0000259" key="8">
    <source>
        <dbReference type="PROSITE" id="PS51192"/>
    </source>
</evidence>
<dbReference type="GeneID" id="40308969"/>
<dbReference type="GO" id="GO:0016787">
    <property type="term" value="F:hydrolase activity"/>
    <property type="evidence" value="ECO:0007669"/>
    <property type="project" value="UniProtKB-KW"/>
</dbReference>
<dbReference type="InterPro" id="IPR014001">
    <property type="entry name" value="Helicase_ATP-bd"/>
</dbReference>
<evidence type="ECO:0000259" key="9">
    <source>
        <dbReference type="PROSITE" id="PS51194"/>
    </source>
</evidence>
<sequence>MDCQWKSLELFLCCICPLDTGRAGFAIYTSDAHSSCLSAACTRGPRPPCQRTDRFGQNCGLPPSYSRATPPQPRRPRSQGTKALVLLPTRELAMQCVQMLQCLSKYTPITHALACGGMTLKAQENALRQQPDIVVATPGRILDLLLNSPSVHLELLEIIVLDEADRLLELGFREEILAILRHCHRARQTLLFSATLTPSIASLAALALNRPLHISANSTVSCGGASSGKTGVTVTSSEAAAAALKTVSSTLEQQFLMLQKEEHRAPALLHLCTTAYTKNVIIFFQTKQLAHQTSLLFKFMGLKYAELHGNLTQQMRVEALEKFHAGEADFLLASELASRGLDIAGVEAVINFNVPHDIDRYIHSVGRTARMGRTGVAVTLYYREGAERLQVKKLLQALRSGISQAGGKKRKKNAGGKGDGAEEGSSGAGVPRVFQRRIDADKLEVLEKKVRSLQGDISRQLKREKLEREMRIAELHLKKAENLQTHADEIYSRPVRQWFMTAKEKQRLKDESKALVGKDAEERHELERKAAEAAQEHREESPDEGDDEDLSQAESEGCEEDASADGSDEDYETQSASDDGELPDWISACSDDGGRVEEEIEEAEPAPKKKQKAVTVKEFKVAKHKQQAPLAGVVNEKKKKQDRLTPKQKERMKELQFMKAAARSAKRSQMPRRLRVTHSSPDDVDMGRFKKQKKQKRKQKTGGWRPDEQRKSTSGADGGKQRKMKTMGKKSFKSKGRYKRR</sequence>
<feature type="compositionally biased region" description="Basic residues" evidence="7">
    <location>
        <begin position="689"/>
        <end position="700"/>
    </location>
</feature>
<feature type="region of interest" description="Disordered" evidence="7">
    <location>
        <begin position="506"/>
        <end position="741"/>
    </location>
</feature>
<evidence type="ECO:0000256" key="4">
    <source>
        <dbReference type="ARBA" id="ARBA00022840"/>
    </source>
</evidence>
<dbReference type="InterPro" id="IPR001650">
    <property type="entry name" value="Helicase_C-like"/>
</dbReference>
<dbReference type="GO" id="GO:0005524">
    <property type="term" value="F:ATP binding"/>
    <property type="evidence" value="ECO:0007669"/>
    <property type="project" value="UniProtKB-KW"/>
</dbReference>
<dbReference type="InterPro" id="IPR000629">
    <property type="entry name" value="RNA-helicase_DEAD-box_CS"/>
</dbReference>
<keyword evidence="2 5" id="KW-0378">Hydrolase</keyword>
<feature type="compositionally biased region" description="Basic and acidic residues" evidence="7">
    <location>
        <begin position="642"/>
        <end position="656"/>
    </location>
</feature>
<evidence type="ECO:0000256" key="3">
    <source>
        <dbReference type="ARBA" id="ARBA00022806"/>
    </source>
</evidence>
<feature type="region of interest" description="Disordered" evidence="7">
    <location>
        <begin position="60"/>
        <end position="79"/>
    </location>
</feature>
<dbReference type="GO" id="GO:0005829">
    <property type="term" value="C:cytosol"/>
    <property type="evidence" value="ECO:0007669"/>
    <property type="project" value="TreeGrafter"/>
</dbReference>
<comment type="caution">
    <text evidence="10">The sequence shown here is derived from an EMBL/GenBank/DDBJ whole genome shotgun (WGS) entry which is preliminary data.</text>
</comment>
<feature type="coiled-coil region" evidence="6">
    <location>
        <begin position="443"/>
        <end position="483"/>
    </location>
</feature>
<evidence type="ECO:0000256" key="1">
    <source>
        <dbReference type="ARBA" id="ARBA00022741"/>
    </source>
</evidence>
<keyword evidence="1 5" id="KW-0547">Nucleotide-binding</keyword>
<dbReference type="KEGG" id="bbes:BESB_039880"/>
<evidence type="ECO:0000256" key="5">
    <source>
        <dbReference type="RuleBase" id="RU000492"/>
    </source>
</evidence>
<dbReference type="PANTHER" id="PTHR47959:SF1">
    <property type="entry name" value="ATP-DEPENDENT RNA HELICASE DBPA"/>
    <property type="match status" value="1"/>
</dbReference>
<dbReference type="PROSITE" id="PS51194">
    <property type="entry name" value="HELICASE_CTER"/>
    <property type="match status" value="1"/>
</dbReference>
<keyword evidence="11" id="KW-1185">Reference proteome</keyword>
<keyword evidence="3 5" id="KW-0347">Helicase</keyword>
<dbReference type="InterPro" id="IPR050079">
    <property type="entry name" value="DEAD_box_RNA_helicase"/>
</dbReference>
<proteinExistence type="inferred from homology"/>
<dbReference type="STRING" id="94643.A0A2A9MP30"/>
<dbReference type="Proteomes" id="UP000224006">
    <property type="component" value="Chromosome II"/>
</dbReference>
<organism evidence="10 11">
    <name type="scientific">Besnoitia besnoiti</name>
    <name type="common">Apicomplexan protozoan</name>
    <dbReference type="NCBI Taxonomy" id="94643"/>
    <lineage>
        <taxon>Eukaryota</taxon>
        <taxon>Sar</taxon>
        <taxon>Alveolata</taxon>
        <taxon>Apicomplexa</taxon>
        <taxon>Conoidasida</taxon>
        <taxon>Coccidia</taxon>
        <taxon>Eucoccidiorida</taxon>
        <taxon>Eimeriorina</taxon>
        <taxon>Sarcocystidae</taxon>
        <taxon>Besnoitia</taxon>
    </lineage>
</organism>
<feature type="domain" description="Helicase C-terminal" evidence="9">
    <location>
        <begin position="250"/>
        <end position="415"/>
    </location>
</feature>
<gene>
    <name evidence="10" type="ORF">BESB_039880</name>
</gene>
<dbReference type="InterPro" id="IPR027417">
    <property type="entry name" value="P-loop_NTPase"/>
</dbReference>
<dbReference type="OrthoDB" id="10259843at2759"/>
<feature type="domain" description="Helicase ATP-binding" evidence="8">
    <location>
        <begin position="77"/>
        <end position="214"/>
    </location>
</feature>